<keyword evidence="4" id="KW-0732">Signal</keyword>
<dbReference type="PIRSF" id="PIRSF002741">
    <property type="entry name" value="MppA"/>
    <property type="match status" value="1"/>
</dbReference>
<dbReference type="CDD" id="cd08504">
    <property type="entry name" value="PBP2_OppA"/>
    <property type="match status" value="1"/>
</dbReference>
<dbReference type="InterPro" id="IPR039424">
    <property type="entry name" value="SBP_5"/>
</dbReference>
<dbReference type="SUPFAM" id="SSF53850">
    <property type="entry name" value="Periplasmic binding protein-like II"/>
    <property type="match status" value="1"/>
</dbReference>
<dbReference type="STRING" id="1423773.FD30_GL000916"/>
<keyword evidence="5" id="KW-0653">Protein transport</keyword>
<gene>
    <name evidence="7" type="ORF">FD30_GL000916</name>
</gene>
<dbReference type="Gene3D" id="3.90.76.10">
    <property type="entry name" value="Dipeptide-binding Protein, Domain 1"/>
    <property type="match status" value="1"/>
</dbReference>
<proteinExistence type="inferred from homology"/>
<reference evidence="7 8" key="1">
    <citation type="journal article" date="2015" name="Genome Announc.">
        <title>Expanding the biotechnology potential of lactobacilli through comparative genomics of 213 strains and associated genera.</title>
        <authorList>
            <person name="Sun Z."/>
            <person name="Harris H.M."/>
            <person name="McCann A."/>
            <person name="Guo C."/>
            <person name="Argimon S."/>
            <person name="Zhang W."/>
            <person name="Yang X."/>
            <person name="Jeffery I.B."/>
            <person name="Cooney J.C."/>
            <person name="Kagawa T.F."/>
            <person name="Liu W."/>
            <person name="Song Y."/>
            <person name="Salvetti E."/>
            <person name="Wrobel A."/>
            <person name="Rasinkangas P."/>
            <person name="Parkhill J."/>
            <person name="Rea M.C."/>
            <person name="O'Sullivan O."/>
            <person name="Ritari J."/>
            <person name="Douillard F.P."/>
            <person name="Paul Ross R."/>
            <person name="Yang R."/>
            <person name="Briner A.E."/>
            <person name="Felis G.E."/>
            <person name="de Vos W.M."/>
            <person name="Barrangou R."/>
            <person name="Klaenhammer T.R."/>
            <person name="Caufield P.W."/>
            <person name="Cui Y."/>
            <person name="Zhang H."/>
            <person name="O'Toole P.W."/>
        </authorList>
    </citation>
    <scope>NUCLEOTIDE SEQUENCE [LARGE SCALE GENOMIC DNA]</scope>
    <source>
        <strain evidence="7 8">DSM 19117</strain>
    </source>
</reference>
<dbReference type="FunFam" id="3.90.76.10:FF:000001">
    <property type="entry name" value="Oligopeptide ABC transporter substrate-binding protein"/>
    <property type="match status" value="1"/>
</dbReference>
<dbReference type="EMBL" id="AZDT01000064">
    <property type="protein sequence ID" value="KRK72970.1"/>
    <property type="molecule type" value="Genomic_DNA"/>
</dbReference>
<keyword evidence="8" id="KW-1185">Reference proteome</keyword>
<accession>A0A0R1JYL2</accession>
<comment type="similarity">
    <text evidence="2">Belongs to the bacterial solute-binding protein 5 family.</text>
</comment>
<dbReference type="Proteomes" id="UP000051162">
    <property type="component" value="Unassembled WGS sequence"/>
</dbReference>
<keyword evidence="5" id="KW-0571">Peptide transport</keyword>
<organism evidence="7 8">
    <name type="scientific">Levilactobacillus namurensis DSM 19117</name>
    <dbReference type="NCBI Taxonomy" id="1423773"/>
    <lineage>
        <taxon>Bacteria</taxon>
        <taxon>Bacillati</taxon>
        <taxon>Bacillota</taxon>
        <taxon>Bacilli</taxon>
        <taxon>Lactobacillales</taxon>
        <taxon>Lactobacillaceae</taxon>
        <taxon>Levilactobacillus</taxon>
    </lineage>
</organism>
<evidence type="ECO:0000256" key="4">
    <source>
        <dbReference type="ARBA" id="ARBA00022729"/>
    </source>
</evidence>
<dbReference type="InterPro" id="IPR030678">
    <property type="entry name" value="Peptide/Ni-bd"/>
</dbReference>
<dbReference type="PATRIC" id="fig|1423773.3.peg.944"/>
<evidence type="ECO:0000256" key="5">
    <source>
        <dbReference type="ARBA" id="ARBA00022856"/>
    </source>
</evidence>
<comment type="caution">
    <text evidence="7">The sequence shown here is derived from an EMBL/GenBank/DDBJ whole genome shotgun (WGS) entry which is preliminary data.</text>
</comment>
<dbReference type="GO" id="GO:0043190">
    <property type="term" value="C:ATP-binding cassette (ABC) transporter complex"/>
    <property type="evidence" value="ECO:0007669"/>
    <property type="project" value="InterPro"/>
</dbReference>
<name>A0A0R1JYL2_9LACO</name>
<dbReference type="InterPro" id="IPR023765">
    <property type="entry name" value="SBP_5_CS"/>
</dbReference>
<protein>
    <submittedName>
        <fullName evidence="7">ABC-type oligopeptide transport system, periplasmic component</fullName>
    </submittedName>
</protein>
<dbReference type="Gene3D" id="3.40.190.10">
    <property type="entry name" value="Periplasmic binding protein-like II"/>
    <property type="match status" value="1"/>
</dbReference>
<dbReference type="PROSITE" id="PS01040">
    <property type="entry name" value="SBP_BACTERIAL_5"/>
    <property type="match status" value="1"/>
</dbReference>
<feature type="domain" description="Solute-binding protein family 5" evidence="6">
    <location>
        <begin position="107"/>
        <end position="497"/>
    </location>
</feature>
<sequence>MLFNHGDDPSSRRRLGEFGQDEQYTILIKRGEIVMRKWTGIGLVAAVMVLGLGLAACGQSSSTAKPKQDLNLPATAALDTIDLAKATGYGQTGNVFESFYRLGKGGKVAPGLADSAKVSQDQKTWTFHIRDNAKWSNGDKITAQDFVYSWRRTLTPATKSTYTYLFSGIKGANQIIAGKARPSTLGIHAKDRQTVVIQLTKPMAYFKILMAYPLFAPQNQKVVDRYGKKYATKSQYMVYSGPFKISGWSGTGNTWSFVKNNQYWDHKVVKLHRINYQVVSNPQTGLGLYQSKKLDFAQLSNEQVKNYKNNAAFKEYPYSIMIHLKYNFQNADAQKRRELSNQNLRQAISLSLDRAQLTKKVLGDGSVTPTGFVTSGLAKDPKTGEDFASQQAVKNTTTYNSKLAKQKWAAAQKQLGTKTVTLDIMAGNDDPAASTVTQYLKGQLEKTLPGFKLKIQNVPAQVAQQRSQNGDFDIYLSHWGADFNDPISFMQIPLSSNSLNYGKWSNKTYDRLIDRAQNQDAANPEQRWQDMVQAAKLINKTQSFTPLYQADYAYLQRPNVKGVIHNTAGTQWSYKYASLN</sequence>
<dbReference type="PANTHER" id="PTHR30290">
    <property type="entry name" value="PERIPLASMIC BINDING COMPONENT OF ABC TRANSPORTER"/>
    <property type="match status" value="1"/>
</dbReference>
<comment type="subcellular location">
    <subcellularLocation>
        <location evidence="1">Cell membrane</location>
        <topology evidence="1">Lipid-anchor</topology>
    </subcellularLocation>
</comment>
<evidence type="ECO:0000256" key="1">
    <source>
        <dbReference type="ARBA" id="ARBA00004193"/>
    </source>
</evidence>
<dbReference type="GO" id="GO:1904680">
    <property type="term" value="F:peptide transmembrane transporter activity"/>
    <property type="evidence" value="ECO:0007669"/>
    <property type="project" value="TreeGrafter"/>
</dbReference>
<dbReference type="AlphaFoldDB" id="A0A0R1JYL2"/>
<evidence type="ECO:0000259" key="6">
    <source>
        <dbReference type="Pfam" id="PF00496"/>
    </source>
</evidence>
<dbReference type="PANTHER" id="PTHR30290:SF10">
    <property type="entry name" value="PERIPLASMIC OLIGOPEPTIDE-BINDING PROTEIN-RELATED"/>
    <property type="match status" value="1"/>
</dbReference>
<evidence type="ECO:0000313" key="8">
    <source>
        <dbReference type="Proteomes" id="UP000051162"/>
    </source>
</evidence>
<keyword evidence="3" id="KW-0813">Transport</keyword>
<dbReference type="InterPro" id="IPR000914">
    <property type="entry name" value="SBP_5_dom"/>
</dbReference>
<evidence type="ECO:0000256" key="3">
    <source>
        <dbReference type="ARBA" id="ARBA00022448"/>
    </source>
</evidence>
<evidence type="ECO:0000313" key="7">
    <source>
        <dbReference type="EMBL" id="KRK72970.1"/>
    </source>
</evidence>
<dbReference type="Gene3D" id="3.10.105.10">
    <property type="entry name" value="Dipeptide-binding Protein, Domain 3"/>
    <property type="match status" value="1"/>
</dbReference>
<evidence type="ECO:0000256" key="2">
    <source>
        <dbReference type="ARBA" id="ARBA00005695"/>
    </source>
</evidence>
<dbReference type="GO" id="GO:0015833">
    <property type="term" value="P:peptide transport"/>
    <property type="evidence" value="ECO:0007669"/>
    <property type="project" value="UniProtKB-KW"/>
</dbReference>
<dbReference type="GO" id="GO:0042597">
    <property type="term" value="C:periplasmic space"/>
    <property type="evidence" value="ECO:0007669"/>
    <property type="project" value="UniProtKB-ARBA"/>
</dbReference>
<dbReference type="Pfam" id="PF00496">
    <property type="entry name" value="SBP_bac_5"/>
    <property type="match status" value="1"/>
</dbReference>